<protein>
    <submittedName>
        <fullName evidence="1">Uncharacterized protein</fullName>
    </submittedName>
</protein>
<keyword evidence="2" id="KW-1185">Reference proteome</keyword>
<dbReference type="EMBL" id="CM046400">
    <property type="protein sequence ID" value="KAI8525206.1"/>
    <property type="molecule type" value="Genomic_DNA"/>
</dbReference>
<dbReference type="Proteomes" id="UP001062846">
    <property type="component" value="Chromosome 13"/>
</dbReference>
<name>A0ACC0L908_RHOML</name>
<proteinExistence type="predicted"/>
<comment type="caution">
    <text evidence="1">The sequence shown here is derived from an EMBL/GenBank/DDBJ whole genome shotgun (WGS) entry which is preliminary data.</text>
</comment>
<accession>A0ACC0L908</accession>
<evidence type="ECO:0000313" key="1">
    <source>
        <dbReference type="EMBL" id="KAI8525206.1"/>
    </source>
</evidence>
<sequence length="529" mass="57879">MPRKALFVYAIPLLSLFAVIKADPTLISVDCQNATVGTTLDPPGTYAPNSTYQTNLNTLFSVLSSNSNNASNGFYNFTAGSGQPDVAYGLFLCRGDVATAACRDCVEYATGDVVERCPWSKGATIWYDECLLRYSNQSIFAAVETRWWVVLPNPKSVTDATRFTEVLGQVMADVANRASSNDSGNGGLSSQQIIAIVVPICVAIMLFIAGFCILTRRAKKKYNSLREDTVGDDISTVQSLQYDLGTIQAATNNFSNDNKIGEGGFGAVYKGLLPDGQEVAVKRLSRNSGQDPLEQAKLDWLRRYKIIGGIARGMLYLHEDSRLRIIHRDLKASNILLDGDMNAKISDFGMARIFGVDQTQGNTSQVVGTFGYMSPEYVMRGQFSVKSDVFSFGVLVLEIISGKKINNFYQSDGAADLLSYAWKLWREGTSLNLMDPILGGSYSRNEVTRCVHIALLCVQDDPDARPSMATVVLMLNSYSASLSLPQQPAFLGRSRMGSNFRKAVELDESVSNSTQFSVNEVSITELCPR</sequence>
<reference evidence="1" key="1">
    <citation type="submission" date="2022-02" db="EMBL/GenBank/DDBJ databases">
        <title>Plant Genome Project.</title>
        <authorList>
            <person name="Zhang R.-G."/>
        </authorList>
    </citation>
    <scope>NUCLEOTIDE SEQUENCE</scope>
    <source>
        <strain evidence="1">AT1</strain>
    </source>
</reference>
<gene>
    <name evidence="1" type="ORF">RHMOL_Rhmol13G0211400</name>
</gene>
<organism evidence="1 2">
    <name type="scientific">Rhododendron molle</name>
    <name type="common">Chinese azalea</name>
    <name type="synonym">Azalea mollis</name>
    <dbReference type="NCBI Taxonomy" id="49168"/>
    <lineage>
        <taxon>Eukaryota</taxon>
        <taxon>Viridiplantae</taxon>
        <taxon>Streptophyta</taxon>
        <taxon>Embryophyta</taxon>
        <taxon>Tracheophyta</taxon>
        <taxon>Spermatophyta</taxon>
        <taxon>Magnoliopsida</taxon>
        <taxon>eudicotyledons</taxon>
        <taxon>Gunneridae</taxon>
        <taxon>Pentapetalae</taxon>
        <taxon>asterids</taxon>
        <taxon>Ericales</taxon>
        <taxon>Ericaceae</taxon>
        <taxon>Ericoideae</taxon>
        <taxon>Rhodoreae</taxon>
        <taxon>Rhododendron</taxon>
    </lineage>
</organism>
<evidence type="ECO:0000313" key="2">
    <source>
        <dbReference type="Proteomes" id="UP001062846"/>
    </source>
</evidence>